<evidence type="ECO:0000313" key="3">
    <source>
        <dbReference type="Ensembl" id="ENSDNVP00000005207.1"/>
    </source>
</evidence>
<evidence type="ECO:0000313" key="4">
    <source>
        <dbReference type="Proteomes" id="UP000694423"/>
    </source>
</evidence>
<feature type="region of interest" description="Disordered" evidence="2">
    <location>
        <begin position="94"/>
        <end position="113"/>
    </location>
</feature>
<sequence length="512" mass="55845">MLGAVLSAHASLSLRFPARAPPVSRVVSLQMEKQLQGGPGWLPALDLEKWYQEVMAGFEACSPVSPPSSPPPLPAKAHPSQKPLQVYRAKMESDAGALAPRMKSGTPSSSQLNVSVLGRSPSPKVWPGGARGGPGGLRGRRHAGAGPCSPPAGRSRRRPFAQRVPSCPQGPPGGTGSLPRNLAATLQDIETKRQLALQQKGQQVIEEQKRRLAELKQRAAAEAQSQWEALHGQPPFPAAYAPLVHHSILHHHHGLGARAEELDHAYDTLSLESSDSVETSISTGNNSACSPDNVSSASGMEAGKIEEMEKMLKEAHAEKSRLMESREREMELRRQALEDERRRREQLERRLQDETARRQKLVEKEVKMREKHFSQVRQPWGRGLVSCRAALPPASRQPGPGTVCRAALLFLGSAPDAVPPHPQGGFRPAAAHRVLGPQRGHLLPRHPDGEDVQGVPGQDGGQDQVLEETLVRLRPHEAHSLLLRRQTRDEAQGRHLLSSHRGGLLRPPPQRC</sequence>
<feature type="region of interest" description="Disordered" evidence="2">
    <location>
        <begin position="278"/>
        <end position="298"/>
    </location>
</feature>
<feature type="compositionally biased region" description="Pro residues" evidence="2">
    <location>
        <begin position="64"/>
        <end position="74"/>
    </location>
</feature>
<keyword evidence="4" id="KW-1185">Reference proteome</keyword>
<dbReference type="AlphaFoldDB" id="A0A8C4J864"/>
<dbReference type="Ensembl" id="ENSDNVT00000006270.1">
    <property type="protein sequence ID" value="ENSDNVP00000005207.1"/>
    <property type="gene ID" value="ENSDNVG00000003732.1"/>
</dbReference>
<dbReference type="InterPro" id="IPR052212">
    <property type="entry name" value="PH-like_domain"/>
</dbReference>
<name>A0A8C4J864_DRONO</name>
<reference evidence="3" key="2">
    <citation type="submission" date="2025-09" db="UniProtKB">
        <authorList>
            <consortium name="Ensembl"/>
        </authorList>
    </citation>
    <scope>IDENTIFICATION</scope>
</reference>
<proteinExistence type="predicted"/>
<accession>A0A8C4J864</accession>
<evidence type="ECO:0000256" key="1">
    <source>
        <dbReference type="SAM" id="Coils"/>
    </source>
</evidence>
<organism evidence="3 4">
    <name type="scientific">Dromaius novaehollandiae</name>
    <name type="common">Emu</name>
    <dbReference type="NCBI Taxonomy" id="8790"/>
    <lineage>
        <taxon>Eukaryota</taxon>
        <taxon>Metazoa</taxon>
        <taxon>Chordata</taxon>
        <taxon>Craniata</taxon>
        <taxon>Vertebrata</taxon>
        <taxon>Euteleostomi</taxon>
        <taxon>Archelosauria</taxon>
        <taxon>Archosauria</taxon>
        <taxon>Dinosauria</taxon>
        <taxon>Saurischia</taxon>
        <taxon>Theropoda</taxon>
        <taxon>Coelurosauria</taxon>
        <taxon>Aves</taxon>
        <taxon>Palaeognathae</taxon>
        <taxon>Casuariiformes</taxon>
        <taxon>Dromaiidae</taxon>
        <taxon>Dromaius</taxon>
    </lineage>
</organism>
<dbReference type="PANTHER" id="PTHR12156:SF23">
    <property type="entry name" value="PLECKSTRIN HOMOLOGY-LIKE DOMAIN FAMILY B MEMBER 1"/>
    <property type="match status" value="1"/>
</dbReference>
<feature type="region of interest" description="Disordered" evidence="2">
    <location>
        <begin position="492"/>
        <end position="512"/>
    </location>
</feature>
<dbReference type="GO" id="GO:0045180">
    <property type="term" value="C:basal cortex"/>
    <property type="evidence" value="ECO:0007669"/>
    <property type="project" value="TreeGrafter"/>
</dbReference>
<feature type="coiled-coil region" evidence="1">
    <location>
        <begin position="305"/>
        <end position="364"/>
    </location>
</feature>
<feature type="region of interest" description="Disordered" evidence="2">
    <location>
        <begin position="118"/>
        <end position="180"/>
    </location>
</feature>
<protein>
    <submittedName>
        <fullName evidence="3">Uncharacterized protein</fullName>
    </submittedName>
</protein>
<evidence type="ECO:0000256" key="2">
    <source>
        <dbReference type="SAM" id="MobiDB-lite"/>
    </source>
</evidence>
<dbReference type="PANTHER" id="PTHR12156">
    <property type="entry name" value="PLECKSTRIN HOMOLOGY-LIKE DOMAIN, FAMILY B, MEMBER 3"/>
    <property type="match status" value="1"/>
</dbReference>
<dbReference type="GO" id="GO:0070507">
    <property type="term" value="P:regulation of microtubule cytoskeleton organization"/>
    <property type="evidence" value="ECO:0007669"/>
    <property type="project" value="TreeGrafter"/>
</dbReference>
<feature type="region of interest" description="Disordered" evidence="2">
    <location>
        <begin position="62"/>
        <end position="81"/>
    </location>
</feature>
<reference evidence="3" key="1">
    <citation type="submission" date="2025-08" db="UniProtKB">
        <authorList>
            <consortium name="Ensembl"/>
        </authorList>
    </citation>
    <scope>IDENTIFICATION</scope>
</reference>
<keyword evidence="1" id="KW-0175">Coiled coil</keyword>
<dbReference type="Proteomes" id="UP000694423">
    <property type="component" value="Unplaced"/>
</dbReference>
<feature type="coiled-coil region" evidence="1">
    <location>
        <begin position="198"/>
        <end position="225"/>
    </location>
</feature>